<dbReference type="PANTHER" id="PTHR22923">
    <property type="entry name" value="CEREBELLIN-RELATED"/>
    <property type="match status" value="1"/>
</dbReference>
<dbReference type="Pfam" id="PF00386">
    <property type="entry name" value="C1q"/>
    <property type="match status" value="1"/>
</dbReference>
<dbReference type="PANTHER" id="PTHR22923:SF102">
    <property type="entry name" value="CEREBELLIN 13-RELATED"/>
    <property type="match status" value="1"/>
</dbReference>
<feature type="domain" description="C1q" evidence="6">
    <location>
        <begin position="103"/>
        <end position="244"/>
    </location>
</feature>
<dbReference type="PROSITE" id="PS50871">
    <property type="entry name" value="C1Q"/>
    <property type="match status" value="1"/>
</dbReference>
<dbReference type="InterPro" id="IPR001073">
    <property type="entry name" value="C1q_dom"/>
</dbReference>
<keyword evidence="4" id="KW-0175">Coiled coil</keyword>
<dbReference type="PRINTS" id="PR00007">
    <property type="entry name" value="COMPLEMNTC1Q"/>
</dbReference>
<dbReference type="Proteomes" id="UP001591681">
    <property type="component" value="Unassembled WGS sequence"/>
</dbReference>
<gene>
    <name evidence="7" type="ORF">ACEWY4_017583</name>
</gene>
<dbReference type="InterPro" id="IPR008983">
    <property type="entry name" value="Tumour_necrosis_fac-like_dom"/>
</dbReference>
<feature type="chain" id="PRO_5044757728" description="C1q domain-containing protein" evidence="5">
    <location>
        <begin position="26"/>
        <end position="249"/>
    </location>
</feature>
<evidence type="ECO:0000313" key="7">
    <source>
        <dbReference type="EMBL" id="KAL2086524.1"/>
    </source>
</evidence>
<sequence length="249" mass="26832">MRTPKAPLLLLCVWWCCCGLAMVAAESGGTQPKEHSDSTDLHSSSSSACTCACPSDIHAALREMSVLIGEQRAELRSAKTQIAALEARLGASESQVEQIRKDSQKGRVAFSVSLETTSSGHTGPFNTGTTLVFKQVFSNVGNGYNANTGFFTAPVRGVYEFSFVLHSAGSSVTTLGTLRRNRQTVVSVYSTQGSHHNNASNGASMLLEQGDVVDVFMPENKRVFDNQHHYTTFRGHLLFHVEAAASSTK</sequence>
<dbReference type="AlphaFoldDB" id="A0ABD1JH91"/>
<evidence type="ECO:0000259" key="6">
    <source>
        <dbReference type="PROSITE" id="PS50871"/>
    </source>
</evidence>
<accession>A0ABD1JH91</accession>
<dbReference type="SUPFAM" id="SSF49842">
    <property type="entry name" value="TNF-like"/>
    <property type="match status" value="1"/>
</dbReference>
<name>A0ABD1JH91_9TELE</name>
<keyword evidence="2" id="KW-0964">Secreted</keyword>
<keyword evidence="8" id="KW-1185">Reference proteome</keyword>
<reference evidence="7 8" key="1">
    <citation type="submission" date="2024-09" db="EMBL/GenBank/DDBJ databases">
        <title>A chromosome-level genome assembly of Gray's grenadier anchovy, Coilia grayii.</title>
        <authorList>
            <person name="Fu Z."/>
        </authorList>
    </citation>
    <scope>NUCLEOTIDE SEQUENCE [LARGE SCALE GENOMIC DNA]</scope>
    <source>
        <strain evidence="7">G4</strain>
        <tissue evidence="7">Muscle</tissue>
    </source>
</reference>
<dbReference type="InterPro" id="IPR050822">
    <property type="entry name" value="Cerebellin_Synaptic_Org"/>
</dbReference>
<organism evidence="7 8">
    <name type="scientific">Coilia grayii</name>
    <name type="common">Gray's grenadier anchovy</name>
    <dbReference type="NCBI Taxonomy" id="363190"/>
    <lineage>
        <taxon>Eukaryota</taxon>
        <taxon>Metazoa</taxon>
        <taxon>Chordata</taxon>
        <taxon>Craniata</taxon>
        <taxon>Vertebrata</taxon>
        <taxon>Euteleostomi</taxon>
        <taxon>Actinopterygii</taxon>
        <taxon>Neopterygii</taxon>
        <taxon>Teleostei</taxon>
        <taxon>Clupei</taxon>
        <taxon>Clupeiformes</taxon>
        <taxon>Clupeoidei</taxon>
        <taxon>Engraulidae</taxon>
        <taxon>Coilinae</taxon>
        <taxon>Coilia</taxon>
    </lineage>
</organism>
<evidence type="ECO:0000256" key="5">
    <source>
        <dbReference type="SAM" id="SignalP"/>
    </source>
</evidence>
<protein>
    <recommendedName>
        <fullName evidence="6">C1q domain-containing protein</fullName>
    </recommendedName>
</protein>
<feature type="coiled-coil region" evidence="4">
    <location>
        <begin position="68"/>
        <end position="102"/>
    </location>
</feature>
<dbReference type="GO" id="GO:0005576">
    <property type="term" value="C:extracellular region"/>
    <property type="evidence" value="ECO:0007669"/>
    <property type="project" value="UniProtKB-SubCell"/>
</dbReference>
<evidence type="ECO:0000256" key="3">
    <source>
        <dbReference type="ARBA" id="ARBA00022729"/>
    </source>
</evidence>
<feature type="signal peptide" evidence="5">
    <location>
        <begin position="1"/>
        <end position="25"/>
    </location>
</feature>
<comment type="subcellular location">
    <subcellularLocation>
        <location evidence="1">Secreted</location>
    </subcellularLocation>
</comment>
<dbReference type="Gene3D" id="2.60.120.40">
    <property type="match status" value="1"/>
</dbReference>
<dbReference type="EMBL" id="JBHFQA010000015">
    <property type="protein sequence ID" value="KAL2086524.1"/>
    <property type="molecule type" value="Genomic_DNA"/>
</dbReference>
<evidence type="ECO:0000256" key="2">
    <source>
        <dbReference type="ARBA" id="ARBA00022525"/>
    </source>
</evidence>
<evidence type="ECO:0000256" key="4">
    <source>
        <dbReference type="SAM" id="Coils"/>
    </source>
</evidence>
<keyword evidence="3 5" id="KW-0732">Signal</keyword>
<proteinExistence type="predicted"/>
<comment type="caution">
    <text evidence="7">The sequence shown here is derived from an EMBL/GenBank/DDBJ whole genome shotgun (WGS) entry which is preliminary data.</text>
</comment>
<evidence type="ECO:0000256" key="1">
    <source>
        <dbReference type="ARBA" id="ARBA00004613"/>
    </source>
</evidence>
<evidence type="ECO:0000313" key="8">
    <source>
        <dbReference type="Proteomes" id="UP001591681"/>
    </source>
</evidence>
<dbReference type="SMART" id="SM00110">
    <property type="entry name" value="C1Q"/>
    <property type="match status" value="1"/>
</dbReference>